<dbReference type="InterPro" id="IPR003726">
    <property type="entry name" value="HCY_dom"/>
</dbReference>
<dbReference type="GO" id="GO:0046872">
    <property type="term" value="F:metal ion binding"/>
    <property type="evidence" value="ECO:0007669"/>
    <property type="project" value="UniProtKB-KW"/>
</dbReference>
<dbReference type="RefSeq" id="WP_062476479.1">
    <property type="nucleotide sequence ID" value="NZ_CP013650.1"/>
</dbReference>
<dbReference type="OrthoDB" id="9803687at2"/>
<dbReference type="PANTHER" id="PTHR11103">
    <property type="entry name" value="SLR1189 PROTEIN"/>
    <property type="match status" value="1"/>
</dbReference>
<organism evidence="5 6">
    <name type="scientific">Lacimicrobium alkaliphilum</name>
    <dbReference type="NCBI Taxonomy" id="1526571"/>
    <lineage>
        <taxon>Bacteria</taxon>
        <taxon>Pseudomonadati</taxon>
        <taxon>Pseudomonadota</taxon>
        <taxon>Gammaproteobacteria</taxon>
        <taxon>Alteromonadales</taxon>
        <taxon>Alteromonadaceae</taxon>
        <taxon>Lacimicrobium</taxon>
    </lineage>
</organism>
<keyword evidence="6" id="KW-1185">Reference proteome</keyword>
<dbReference type="Gene3D" id="3.20.20.330">
    <property type="entry name" value="Homocysteine-binding-like domain"/>
    <property type="match status" value="1"/>
</dbReference>
<feature type="binding site" evidence="3">
    <location>
        <position position="294"/>
    </location>
    <ligand>
        <name>Zn(2+)</name>
        <dbReference type="ChEBI" id="CHEBI:29105"/>
    </ligand>
</feature>
<feature type="binding site" evidence="3">
    <location>
        <position position="295"/>
    </location>
    <ligand>
        <name>Zn(2+)</name>
        <dbReference type="ChEBI" id="CHEBI:29105"/>
    </ligand>
</feature>
<dbReference type="AlphaFoldDB" id="A0A0U3A8S9"/>
<keyword evidence="2 3" id="KW-0808">Transferase</keyword>
<dbReference type="PANTHER" id="PTHR11103:SF18">
    <property type="entry name" value="SLR1189 PROTEIN"/>
    <property type="match status" value="1"/>
</dbReference>
<evidence type="ECO:0000256" key="3">
    <source>
        <dbReference type="PROSITE-ProRule" id="PRU00333"/>
    </source>
</evidence>
<dbReference type="STRING" id="1526571.AT746_03455"/>
<accession>A0A0U3A8S9</accession>
<keyword evidence="3" id="KW-0479">Metal-binding</keyword>
<feature type="domain" description="Hcy-binding" evidence="4">
    <location>
        <begin position="2"/>
        <end position="309"/>
    </location>
</feature>
<feature type="binding site" evidence="3">
    <location>
        <position position="225"/>
    </location>
    <ligand>
        <name>Zn(2+)</name>
        <dbReference type="ChEBI" id="CHEBI:29105"/>
    </ligand>
</feature>
<evidence type="ECO:0000256" key="2">
    <source>
        <dbReference type="ARBA" id="ARBA00022679"/>
    </source>
</evidence>
<dbReference type="SUPFAM" id="SSF82282">
    <property type="entry name" value="Homocysteine S-methyltransferase"/>
    <property type="match status" value="1"/>
</dbReference>
<dbReference type="GO" id="GO:0008168">
    <property type="term" value="F:methyltransferase activity"/>
    <property type="evidence" value="ECO:0007669"/>
    <property type="project" value="UniProtKB-UniRule"/>
</dbReference>
<comment type="cofactor">
    <cofactor evidence="3">
        <name>Zn(2+)</name>
        <dbReference type="ChEBI" id="CHEBI:29105"/>
    </cofactor>
</comment>
<evidence type="ECO:0000256" key="1">
    <source>
        <dbReference type="ARBA" id="ARBA00022603"/>
    </source>
</evidence>
<dbReference type="KEGG" id="lal:AT746_03455"/>
<keyword evidence="3" id="KW-0862">Zinc</keyword>
<protein>
    <recommendedName>
        <fullName evidence="4">Hcy-binding domain-containing protein</fullName>
    </recommendedName>
</protein>
<evidence type="ECO:0000313" key="5">
    <source>
        <dbReference type="EMBL" id="ALS97422.1"/>
    </source>
</evidence>
<dbReference type="InterPro" id="IPR036589">
    <property type="entry name" value="HCY_dom_sf"/>
</dbReference>
<dbReference type="Pfam" id="PF02574">
    <property type="entry name" value="S-methyl_trans"/>
    <property type="match status" value="1"/>
</dbReference>
<reference evidence="5 6" key="1">
    <citation type="submission" date="2015-12" db="EMBL/GenBank/DDBJ databases">
        <title>Complete genome of Lacimicrobium alkaliphilum KCTC 32984.</title>
        <authorList>
            <person name="Kim S.-G."/>
            <person name="Lee Y.-J."/>
        </authorList>
    </citation>
    <scope>NUCLEOTIDE SEQUENCE [LARGE SCALE GENOMIC DNA]</scope>
    <source>
        <strain evidence="5 6">YelD216</strain>
    </source>
</reference>
<dbReference type="EMBL" id="CP013650">
    <property type="protein sequence ID" value="ALS97422.1"/>
    <property type="molecule type" value="Genomic_DNA"/>
</dbReference>
<dbReference type="Proteomes" id="UP000068447">
    <property type="component" value="Chromosome"/>
</dbReference>
<dbReference type="PROSITE" id="PS50970">
    <property type="entry name" value="HCY"/>
    <property type="match status" value="1"/>
</dbReference>
<evidence type="ECO:0000259" key="4">
    <source>
        <dbReference type="PROSITE" id="PS50970"/>
    </source>
</evidence>
<proteinExistence type="predicted"/>
<name>A0A0U3A8S9_9ALTE</name>
<gene>
    <name evidence="5" type="ORF">AT746_03455</name>
</gene>
<keyword evidence="1 3" id="KW-0489">Methyltransferase</keyword>
<dbReference type="GO" id="GO:0032259">
    <property type="term" value="P:methylation"/>
    <property type="evidence" value="ECO:0007669"/>
    <property type="project" value="UniProtKB-KW"/>
</dbReference>
<evidence type="ECO:0000313" key="6">
    <source>
        <dbReference type="Proteomes" id="UP000068447"/>
    </source>
</evidence>
<sequence>MPTNDLVFDPNLMYLTDGGLETTLIFHQQWELPCFASFTLMESDKGLVQLCDYYREYLELYRTRACGFVLETPTWRANRDWAEKLGYNDAQTRKFNVDAISVFRELAREYEKPGFPILISGNIGPRGDGYIPGQIMSAQESEDYHAAQIAAFSSANADLVTAVTINYPQEAIGIINAAAKQNIPVVIAFTVETDGRLPCGLSLQEAIEETDKMTKGACLHYMVNCAHPSHYLQPVIRGGKWLERIGGVRSNASVLSHAELDEAESLDEGNPQEFAHLHKVFIDRLPNLRVFGGCCGTDCRHVQALAETFVD</sequence>